<dbReference type="GO" id="GO:0003677">
    <property type="term" value="F:DNA binding"/>
    <property type="evidence" value="ECO:0007669"/>
    <property type="project" value="InterPro"/>
</dbReference>
<gene>
    <name evidence="3" type="ORF">SAMEA4412673_02583</name>
</gene>
<dbReference type="Pfam" id="PF04397">
    <property type="entry name" value="LytTR"/>
    <property type="match status" value="1"/>
</dbReference>
<keyword evidence="1" id="KW-1133">Transmembrane helix</keyword>
<dbReference type="KEGG" id="smiz:4412673_02583"/>
<organism evidence="3 4">
    <name type="scientific">Sphingobacterium mizutaii</name>
    <dbReference type="NCBI Taxonomy" id="1010"/>
    <lineage>
        <taxon>Bacteria</taxon>
        <taxon>Pseudomonadati</taxon>
        <taxon>Bacteroidota</taxon>
        <taxon>Sphingobacteriia</taxon>
        <taxon>Sphingobacteriales</taxon>
        <taxon>Sphingobacteriaceae</taxon>
        <taxon>Sphingobacterium</taxon>
    </lineage>
</organism>
<feature type="transmembrane region" description="Helical" evidence="1">
    <location>
        <begin position="85"/>
        <end position="113"/>
    </location>
</feature>
<proteinExistence type="predicted"/>
<evidence type="ECO:0000313" key="3">
    <source>
        <dbReference type="EMBL" id="SNV51964.1"/>
    </source>
</evidence>
<dbReference type="Proteomes" id="UP000215355">
    <property type="component" value="Chromosome 1"/>
</dbReference>
<evidence type="ECO:0000259" key="2">
    <source>
        <dbReference type="PROSITE" id="PS50930"/>
    </source>
</evidence>
<dbReference type="RefSeq" id="WP_093097468.1">
    <property type="nucleotide sequence ID" value="NZ_FNGK01000001.1"/>
</dbReference>
<feature type="transmembrane region" description="Helical" evidence="1">
    <location>
        <begin position="21"/>
        <end position="42"/>
    </location>
</feature>
<feature type="domain" description="HTH LytTR-type" evidence="2">
    <location>
        <begin position="171"/>
        <end position="275"/>
    </location>
</feature>
<reference evidence="3 4" key="1">
    <citation type="submission" date="2017-06" db="EMBL/GenBank/DDBJ databases">
        <authorList>
            <consortium name="Pathogen Informatics"/>
        </authorList>
    </citation>
    <scope>NUCLEOTIDE SEQUENCE [LARGE SCALE GENOMIC DNA]</scope>
    <source>
        <strain evidence="3 4">NCTC12149</strain>
    </source>
</reference>
<evidence type="ECO:0000256" key="1">
    <source>
        <dbReference type="SAM" id="Phobius"/>
    </source>
</evidence>
<dbReference type="EMBL" id="LT906468">
    <property type="protein sequence ID" value="SNV51964.1"/>
    <property type="molecule type" value="Genomic_DNA"/>
</dbReference>
<dbReference type="PANTHER" id="PTHR37299">
    <property type="entry name" value="TRANSCRIPTIONAL REGULATOR-RELATED"/>
    <property type="match status" value="1"/>
</dbReference>
<keyword evidence="1" id="KW-0812">Transmembrane</keyword>
<keyword evidence="1" id="KW-0472">Membrane</keyword>
<dbReference type="GO" id="GO:0000156">
    <property type="term" value="F:phosphorelay response regulator activity"/>
    <property type="evidence" value="ECO:0007669"/>
    <property type="project" value="InterPro"/>
</dbReference>
<accession>A0AAJ5C0U7</accession>
<evidence type="ECO:0000313" key="4">
    <source>
        <dbReference type="Proteomes" id="UP000215355"/>
    </source>
</evidence>
<dbReference type="InterPro" id="IPR046947">
    <property type="entry name" value="LytR-like"/>
</dbReference>
<protein>
    <submittedName>
        <fullName evidence="3">Two-component response regulator</fullName>
    </submittedName>
</protein>
<feature type="transmembrane region" description="Helical" evidence="1">
    <location>
        <begin position="48"/>
        <end position="73"/>
    </location>
</feature>
<dbReference type="InterPro" id="IPR007492">
    <property type="entry name" value="LytTR_DNA-bd_dom"/>
</dbReference>
<sequence>MLYPISKDRSLFTRFQGPSKWLVYLSIGIIFILFLTVFQDFLESRRSGYVFIFSESLLFNVFWVLCIPVLFVLQRKLRKYPVQDLKLSALFIAAAMAVHLTLLPLIASIISILFYHGQYSFYKFLTYSISHDLYKLFIIYTGFVLGHRFVAKSSEKLIEEIPIDKKTVASILVQNGKEKILVKTEDIYAISSASPYVCLQVEHKDYLHNATLKSMSETLDENQFVRIHKSTLVNISKLNSFKSRLNGDYDLFMSNGKCLRLSRTYAANFKFRLQYLNQVVQ</sequence>
<dbReference type="SMART" id="SM00850">
    <property type="entry name" value="LytTR"/>
    <property type="match status" value="1"/>
</dbReference>
<name>A0AAJ5C0U7_9SPHI</name>
<dbReference type="AlphaFoldDB" id="A0AAJ5C0U7"/>
<feature type="transmembrane region" description="Helical" evidence="1">
    <location>
        <begin position="133"/>
        <end position="151"/>
    </location>
</feature>
<dbReference type="PROSITE" id="PS50930">
    <property type="entry name" value="HTH_LYTTR"/>
    <property type="match status" value="1"/>
</dbReference>
<dbReference type="Gene3D" id="2.40.50.1020">
    <property type="entry name" value="LytTr DNA-binding domain"/>
    <property type="match status" value="1"/>
</dbReference>
<dbReference type="PANTHER" id="PTHR37299:SF1">
    <property type="entry name" value="STAGE 0 SPORULATION PROTEIN A HOMOLOG"/>
    <property type="match status" value="1"/>
</dbReference>